<dbReference type="InterPro" id="IPR010657">
    <property type="entry name" value="ImpA_N"/>
</dbReference>
<proteinExistence type="predicted"/>
<dbReference type="Pfam" id="PF16989">
    <property type="entry name" value="T6SS_VasJ"/>
    <property type="match status" value="1"/>
</dbReference>
<evidence type="ECO:0000259" key="2">
    <source>
        <dbReference type="Pfam" id="PF06812"/>
    </source>
</evidence>
<dbReference type="Pfam" id="PF06812">
    <property type="entry name" value="ImpA_N"/>
    <property type="match status" value="1"/>
</dbReference>
<feature type="region of interest" description="Disordered" evidence="1">
    <location>
        <begin position="378"/>
        <end position="400"/>
    </location>
</feature>
<evidence type="ECO:0000313" key="4">
    <source>
        <dbReference type="Proteomes" id="UP000069241"/>
    </source>
</evidence>
<dbReference type="NCBIfam" id="TIGR03362">
    <property type="entry name" value="VI_chp_7"/>
    <property type="match status" value="1"/>
</dbReference>
<feature type="domain" description="ImpA N-terminal" evidence="2">
    <location>
        <begin position="14"/>
        <end position="123"/>
    </location>
</feature>
<organism evidence="3 4">
    <name type="scientific">Desulfovibrio fairfieldensis</name>
    <dbReference type="NCBI Taxonomy" id="44742"/>
    <lineage>
        <taxon>Bacteria</taxon>
        <taxon>Pseudomonadati</taxon>
        <taxon>Thermodesulfobacteriota</taxon>
        <taxon>Desulfovibrionia</taxon>
        <taxon>Desulfovibrionales</taxon>
        <taxon>Desulfovibrionaceae</taxon>
        <taxon>Desulfovibrio</taxon>
    </lineage>
</organism>
<dbReference type="PANTHER" id="PTHR37024">
    <property type="entry name" value="TYPE VI SECRETION SYSTEM DUF2094 AND IMPA-RELATED DOMAIN PROTEIN"/>
    <property type="match status" value="1"/>
</dbReference>
<dbReference type="RefSeq" id="WP_062252548.1">
    <property type="nucleotide sequence ID" value="NZ_CP014229.1"/>
</dbReference>
<dbReference type="AlphaFoldDB" id="A0A0X8JJY4"/>
<gene>
    <name evidence="3" type="ORF">AXF13_08410</name>
</gene>
<dbReference type="KEGG" id="dfi:AXF13_08410"/>
<dbReference type="EMBL" id="CP014229">
    <property type="protein sequence ID" value="AMD90142.1"/>
    <property type="molecule type" value="Genomic_DNA"/>
</dbReference>
<sequence length="520" mass="57102">MVKHLVKAWKAVLPENGPCGEDVSFSPEFEALRNEVEKSTSLHATEGPDWDAVRNMATEILSTRSKDLWAMAYAIHATCQLDGLADCAETLACLNEFLGKYWDNLHPPAQRLQRRIAPLQWLQARLQHASGGTGFSVEKPEHVALLKAQLERLQKLLEARAGDLAPAFMGIFSNITVTPEAAAEREAETRAGEAAAARAQGASPVLHAALAGMDADGRVPPTVLPQLVRNVMDQARQLAGHFLSLDMRDERAYQLHRTALWSTLLHLPPADNAGLTQMPCGVPREKAQAYASAIENKQFENALPRLERSAAKTPYWLEGHYMVARCLEALKATAAHNCVKNALAQLLGRFPELLTYKFKDGEPFAPARIVPWLEALQQGQPSGQPQVPPPGRAPAAENGEEEARLQEAIALCIEEDFHAGLRHLGNVPAGRNRSTILHGLLQARYCLAAGKKSAAQRLLQALYGQLEQWDLLDWEPELSARIITLLLTAQTKPGGPETEEMSRRLHWLSLDTAVGVLQEA</sequence>
<dbReference type="InterPro" id="IPR017739">
    <property type="entry name" value="T6SS-assoc_VCA0119"/>
</dbReference>
<reference evidence="4" key="1">
    <citation type="submission" date="2016-02" db="EMBL/GenBank/DDBJ databases">
        <authorList>
            <person name="Holder M.E."/>
            <person name="Ajami N.J."/>
            <person name="Petrosino J.F."/>
        </authorList>
    </citation>
    <scope>NUCLEOTIDE SEQUENCE [LARGE SCALE GENOMIC DNA]</scope>
    <source>
        <strain evidence="4">CCUG 45958</strain>
    </source>
</reference>
<evidence type="ECO:0000313" key="3">
    <source>
        <dbReference type="EMBL" id="AMD90142.1"/>
    </source>
</evidence>
<protein>
    <submittedName>
        <fullName evidence="3">Type VI secretion protein</fullName>
    </submittedName>
</protein>
<keyword evidence="4" id="KW-1185">Reference proteome</keyword>
<evidence type="ECO:0000256" key="1">
    <source>
        <dbReference type="SAM" id="MobiDB-lite"/>
    </source>
</evidence>
<dbReference type="STRING" id="44742.AXF13_08410"/>
<dbReference type="Proteomes" id="UP000069241">
    <property type="component" value="Chromosome"/>
</dbReference>
<accession>A0A0X8JJY4</accession>
<name>A0A0X8JJY4_9BACT</name>
<dbReference type="PANTHER" id="PTHR37024:SF5">
    <property type="entry name" value="IMPA N-TERMINAL DOMAIN-CONTAINING PROTEIN"/>
    <property type="match status" value="1"/>
</dbReference>